<dbReference type="AlphaFoldDB" id="I3S1X0"/>
<evidence type="ECO:0000313" key="2">
    <source>
        <dbReference type="EMBL" id="AFK34262.1"/>
    </source>
</evidence>
<organism evidence="2">
    <name type="scientific">Lotus japonicus</name>
    <name type="common">Lotus corniculatus var. japonicus</name>
    <dbReference type="NCBI Taxonomy" id="34305"/>
    <lineage>
        <taxon>Eukaryota</taxon>
        <taxon>Viridiplantae</taxon>
        <taxon>Streptophyta</taxon>
        <taxon>Embryophyta</taxon>
        <taxon>Tracheophyta</taxon>
        <taxon>Spermatophyta</taxon>
        <taxon>Magnoliopsida</taxon>
        <taxon>eudicotyledons</taxon>
        <taxon>Gunneridae</taxon>
        <taxon>Pentapetalae</taxon>
        <taxon>rosids</taxon>
        <taxon>fabids</taxon>
        <taxon>Fabales</taxon>
        <taxon>Fabaceae</taxon>
        <taxon>Papilionoideae</taxon>
        <taxon>50 kb inversion clade</taxon>
        <taxon>NPAAA clade</taxon>
        <taxon>Hologalegina</taxon>
        <taxon>robinioid clade</taxon>
        <taxon>Loteae</taxon>
        <taxon>Lotus</taxon>
    </lineage>
</organism>
<accession>I3S1X0</accession>
<sequence>MQHAIQAQYPLHIALFVKLGVKNLLATHCTNSFSVSTGVAVLAILVHLLLTNKALSFSVRGPSVLLGEELVLVDLAATTLSSIAGTFFPLVWYYHLG</sequence>
<dbReference type="EMBL" id="BT141792">
    <property type="protein sequence ID" value="AFK41586.1"/>
    <property type="molecule type" value="mRNA"/>
</dbReference>
<evidence type="ECO:0000256" key="1">
    <source>
        <dbReference type="SAM" id="Phobius"/>
    </source>
</evidence>
<protein>
    <submittedName>
        <fullName evidence="2">Uncharacterized protein</fullName>
    </submittedName>
</protein>
<keyword evidence="1" id="KW-1133">Transmembrane helix</keyword>
<name>I3S1X0_LOTJA</name>
<reference evidence="2" key="1">
    <citation type="submission" date="2012-05" db="EMBL/GenBank/DDBJ databases">
        <authorList>
            <person name="Krishnakumar V."/>
            <person name="Cheung F."/>
            <person name="Xiao Y."/>
            <person name="Chan A."/>
            <person name="Moskal W.A."/>
            <person name="Town C.D."/>
        </authorList>
    </citation>
    <scope>NUCLEOTIDE SEQUENCE</scope>
</reference>
<feature type="transmembrane region" description="Helical" evidence="1">
    <location>
        <begin position="32"/>
        <end position="50"/>
    </location>
</feature>
<proteinExistence type="evidence at transcript level"/>
<keyword evidence="1" id="KW-0812">Transmembrane</keyword>
<dbReference type="EMBL" id="BT134467">
    <property type="protein sequence ID" value="AFK34262.1"/>
    <property type="molecule type" value="mRNA"/>
</dbReference>
<keyword evidence="1" id="KW-0472">Membrane</keyword>
<feature type="transmembrane region" description="Helical" evidence="1">
    <location>
        <begin position="71"/>
        <end position="94"/>
    </location>
</feature>